<evidence type="ECO:0000313" key="2">
    <source>
        <dbReference type="Proteomes" id="UP001180087"/>
    </source>
</evidence>
<sequence length="251" mass="27749">MKRIILLFGLIAALCAGCGTSEEQSGKAEKKQSNAETVANEGKIKQATESPLSAEEIAEQARYTFLIKQNHTQYGFHIFAEKERKSTADEDWACANKGDDVYTGDYKLAVVKKGGSKPSVIPIGHHTFQVPNDGVGVIEGDPSLLVVSHCEASDLYSAQLYTLRKNGKPIEIKDGDGKKLSLNVTPIRIKAIGKNTYQSAVFSNAGETDWVFYNWILDREKWQLTLEKKIIPAPGKVDVTKWSENPNYIVE</sequence>
<protein>
    <recommendedName>
        <fullName evidence="3">Lipoprotein</fullName>
    </recommendedName>
</protein>
<evidence type="ECO:0000313" key="1">
    <source>
        <dbReference type="EMBL" id="WLV24458.1"/>
    </source>
</evidence>
<keyword evidence="2" id="KW-1185">Reference proteome</keyword>
<name>A0ABY9KUH5_9BACI</name>
<proteinExistence type="predicted"/>
<dbReference type="Proteomes" id="UP001180087">
    <property type="component" value="Chromosome"/>
</dbReference>
<reference evidence="1" key="1">
    <citation type="submission" date="2023-06" db="EMBL/GenBank/DDBJ databases">
        <title>A Treasure from Seagulls: Isolation and Description of Aciduricobacillus qingdaonensis gen. nov., sp. nov., a Rare Obligately Uric Acid-utilizing Member in the Family Bacillaceae.</title>
        <authorList>
            <person name="Liu W."/>
            <person name="Wang B."/>
        </authorList>
    </citation>
    <scope>NUCLEOTIDE SEQUENCE</scope>
    <source>
        <strain evidence="1">44XB</strain>
    </source>
</reference>
<dbReference type="RefSeq" id="WP_348027500.1">
    <property type="nucleotide sequence ID" value="NZ_CP129113.1"/>
</dbReference>
<organism evidence="1 2">
    <name type="scientific">Aciduricibacillus chroicocephali</name>
    <dbReference type="NCBI Taxonomy" id="3054939"/>
    <lineage>
        <taxon>Bacteria</taxon>
        <taxon>Bacillati</taxon>
        <taxon>Bacillota</taxon>
        <taxon>Bacilli</taxon>
        <taxon>Bacillales</taxon>
        <taxon>Bacillaceae</taxon>
        <taxon>Aciduricibacillus</taxon>
    </lineage>
</organism>
<evidence type="ECO:0008006" key="3">
    <source>
        <dbReference type="Google" id="ProtNLM"/>
    </source>
</evidence>
<accession>A0ABY9KUH5</accession>
<dbReference type="EMBL" id="CP129113">
    <property type="protein sequence ID" value="WLV24458.1"/>
    <property type="molecule type" value="Genomic_DNA"/>
</dbReference>
<gene>
    <name evidence="1" type="ORF">QR721_12560</name>
</gene>